<protein>
    <submittedName>
        <fullName evidence="2">N-acetyltransferase</fullName>
    </submittedName>
</protein>
<evidence type="ECO:0000313" key="2">
    <source>
        <dbReference type="EMBL" id="GEU19351.1"/>
    </source>
</evidence>
<dbReference type="EMBL" id="BLEX01000011">
    <property type="protein sequence ID" value="GEU19351.1"/>
    <property type="molecule type" value="Genomic_DNA"/>
</dbReference>
<dbReference type="PANTHER" id="PTHR43451:SF1">
    <property type="entry name" value="ACETYLTRANSFERASE"/>
    <property type="match status" value="1"/>
</dbReference>
<dbReference type="CDD" id="cd04301">
    <property type="entry name" value="NAT_SF"/>
    <property type="match status" value="1"/>
</dbReference>
<proteinExistence type="predicted"/>
<dbReference type="InterPro" id="IPR000182">
    <property type="entry name" value="GNAT_dom"/>
</dbReference>
<dbReference type="Pfam" id="PF13673">
    <property type="entry name" value="Acetyltransf_10"/>
    <property type="match status" value="1"/>
</dbReference>
<dbReference type="GO" id="GO:0016747">
    <property type="term" value="F:acyltransferase activity, transferring groups other than amino-acyl groups"/>
    <property type="evidence" value="ECO:0007669"/>
    <property type="project" value="InterPro"/>
</dbReference>
<dbReference type="PROSITE" id="PS51186">
    <property type="entry name" value="GNAT"/>
    <property type="match status" value="1"/>
</dbReference>
<comment type="caution">
    <text evidence="2">The sequence shown here is derived from an EMBL/GenBank/DDBJ whole genome shotgun (WGS) entry which is preliminary data.</text>
</comment>
<feature type="domain" description="N-acetyltransferase" evidence="1">
    <location>
        <begin position="3"/>
        <end position="158"/>
    </location>
</feature>
<dbReference type="SUPFAM" id="SSF55729">
    <property type="entry name" value="Acyl-CoA N-acyltransferases (Nat)"/>
    <property type="match status" value="1"/>
</dbReference>
<dbReference type="AlphaFoldDB" id="A0A640MZ05"/>
<dbReference type="InterPro" id="IPR052564">
    <property type="entry name" value="N-acetyltrans/Recomb-assoc"/>
</dbReference>
<evidence type="ECO:0000259" key="1">
    <source>
        <dbReference type="PROSITE" id="PS51186"/>
    </source>
</evidence>
<dbReference type="InterPro" id="IPR016181">
    <property type="entry name" value="Acyl_CoA_acyltransferase"/>
</dbReference>
<dbReference type="Gene3D" id="3.40.630.30">
    <property type="match status" value="1"/>
</dbReference>
<reference evidence="2" key="2">
    <citation type="submission" date="2019-12" db="EMBL/GenBank/DDBJ databases">
        <authorList>
            <person name="Hoang T.H.H."/>
            <person name="Okutani A."/>
        </authorList>
    </citation>
    <scope>NUCLEOTIDE SEQUENCE</scope>
    <source>
        <strain evidence="2">LamDB</strain>
    </source>
</reference>
<organism evidence="2">
    <name type="scientific">Bacillus anthracis</name>
    <name type="common">anthrax bacterium</name>
    <dbReference type="NCBI Taxonomy" id="1392"/>
    <lineage>
        <taxon>Bacteria</taxon>
        <taxon>Bacillati</taxon>
        <taxon>Bacillota</taxon>
        <taxon>Bacilli</taxon>
        <taxon>Bacillales</taxon>
        <taxon>Bacillaceae</taxon>
        <taxon>Bacillus</taxon>
        <taxon>Bacillus cereus group</taxon>
    </lineage>
</organism>
<reference evidence="2" key="1">
    <citation type="submission" date="2019-12" db="EMBL/GenBank/DDBJ databases">
        <title>Epidemiological and comparative genomic analysis of Bacillus anthracis isolated from northern Vietnam.</title>
        <authorList>
            <person name="Hoang T.T.H."/>
            <person name="Dang D.A."/>
            <person name="Pham M.H."/>
            <person name="Luong M.H."/>
            <person name="Tran N.D."/>
            <person name="Nguyen T.H."/>
            <person name="Nguyen T.T."/>
            <person name="Inoue S."/>
            <person name="Morikawa S."/>
            <person name="Okutani A."/>
        </authorList>
    </citation>
    <scope>NUCLEOTIDE SEQUENCE</scope>
    <source>
        <strain evidence="2">LamDB</strain>
    </source>
</reference>
<sequence length="161" mass="18616">MGINIQRFEEKDAEEIVKLIHRAMFETNIFDYSKEDLVKDAENITVPSIIERASWTHFYVFRDEETIIATGAIGPYWDSLTESSFFTIFVLSEYQGRGIGKLIINTLEDDEFYKRASRIEIPASITAVPFYQKFGYNFKDGVSNADEEGIVRMEKKLCDLN</sequence>
<keyword evidence="2" id="KW-0808">Transferase</keyword>
<name>A0A640MZ05_BACAN</name>
<accession>A0A640MZ05</accession>
<gene>
    <name evidence="2" type="ORF">LamDB_49770</name>
</gene>
<dbReference type="PANTHER" id="PTHR43451">
    <property type="entry name" value="ACETYLTRANSFERASE (GNAT) FAMILY PROTEIN"/>
    <property type="match status" value="1"/>
</dbReference>